<sequence>MSSSQSVKFYQKNQFEVIDDMILPYEFMKDEFRKIVTMIREI</sequence>
<dbReference type="Proteomes" id="UP001597546">
    <property type="component" value="Unassembled WGS sequence"/>
</dbReference>
<proteinExistence type="predicted"/>
<evidence type="ECO:0000313" key="1">
    <source>
        <dbReference type="EMBL" id="MFD2732129.1"/>
    </source>
</evidence>
<gene>
    <name evidence="1" type="ORF">ACFSSE_10490</name>
</gene>
<protein>
    <submittedName>
        <fullName evidence="1">Uncharacterized protein</fullName>
    </submittedName>
</protein>
<evidence type="ECO:0000313" key="2">
    <source>
        <dbReference type="Proteomes" id="UP001597546"/>
    </source>
</evidence>
<comment type="caution">
    <text evidence="1">The sequence shown here is derived from an EMBL/GenBank/DDBJ whole genome shotgun (WGS) entry which is preliminary data.</text>
</comment>
<dbReference type="RefSeq" id="WP_379044016.1">
    <property type="nucleotide sequence ID" value="NZ_JBHSKW010000034.1"/>
</dbReference>
<reference evidence="2" key="1">
    <citation type="journal article" date="2019" name="Int. J. Syst. Evol. Microbiol.">
        <title>The Global Catalogue of Microorganisms (GCM) 10K type strain sequencing project: providing services to taxonomists for standard genome sequencing and annotation.</title>
        <authorList>
            <consortium name="The Broad Institute Genomics Platform"/>
            <consortium name="The Broad Institute Genome Sequencing Center for Infectious Disease"/>
            <person name="Wu L."/>
            <person name="Ma J."/>
        </authorList>
    </citation>
    <scope>NUCLEOTIDE SEQUENCE [LARGE SCALE GENOMIC DNA]</scope>
    <source>
        <strain evidence="2">KCTC 42456</strain>
    </source>
</reference>
<organism evidence="1 2">
    <name type="scientific">Pedobacter alpinus</name>
    <dbReference type="NCBI Taxonomy" id="1590643"/>
    <lineage>
        <taxon>Bacteria</taxon>
        <taxon>Pseudomonadati</taxon>
        <taxon>Bacteroidota</taxon>
        <taxon>Sphingobacteriia</taxon>
        <taxon>Sphingobacteriales</taxon>
        <taxon>Sphingobacteriaceae</taxon>
        <taxon>Pedobacter</taxon>
    </lineage>
</organism>
<name>A0ABW5TT74_9SPHI</name>
<dbReference type="EMBL" id="JBHULV010000030">
    <property type="protein sequence ID" value="MFD2732129.1"/>
    <property type="molecule type" value="Genomic_DNA"/>
</dbReference>
<keyword evidence="2" id="KW-1185">Reference proteome</keyword>
<accession>A0ABW5TT74</accession>